<dbReference type="RefSeq" id="WP_354016356.1">
    <property type="nucleotide sequence ID" value="NZ_JBEWTB010000002.1"/>
</dbReference>
<evidence type="ECO:0000313" key="2">
    <source>
        <dbReference type="Proteomes" id="UP001549366"/>
    </source>
</evidence>
<keyword evidence="2" id="KW-1185">Reference proteome</keyword>
<proteinExistence type="predicted"/>
<protein>
    <submittedName>
        <fullName evidence="1">Uncharacterized protein</fullName>
    </submittedName>
</protein>
<dbReference type="Proteomes" id="UP001549366">
    <property type="component" value="Unassembled WGS sequence"/>
</dbReference>
<gene>
    <name evidence="1" type="ORF">V5J35_002190</name>
</gene>
<dbReference type="EMBL" id="JBEWTB010000002">
    <property type="protein sequence ID" value="MET4756998.1"/>
    <property type="molecule type" value="Genomic_DNA"/>
</dbReference>
<name>A0ABV2SGV3_9GAMM</name>
<sequence>MQKLTKNQSQWFKQASTKEQHAFMRKGPAEVANYWNTESEKETFAPVIRGVLIGNPIDSASNALTLAEKELHKLKQQELPTLDERTLGIDGECVKQAEVCYDKELRIDGILHIGSLLATDVFESRWLDGLVESFADHLSDDPEYLQESMLPLQPKTEEDAEFNECLAEHLHFHNFQGFALKASSPVKKYDSCDSASFSWGHVRFAWFYGESFEEAFNLAREWVDRMEEQDKQTFLEKAEA</sequence>
<comment type="caution">
    <text evidence="1">The sequence shown here is derived from an EMBL/GenBank/DDBJ whole genome shotgun (WGS) entry which is preliminary data.</text>
</comment>
<organism evidence="1 2">
    <name type="scientific">Endozoicomonas lisbonensis</name>
    <dbReference type="NCBI Taxonomy" id="3120522"/>
    <lineage>
        <taxon>Bacteria</taxon>
        <taxon>Pseudomonadati</taxon>
        <taxon>Pseudomonadota</taxon>
        <taxon>Gammaproteobacteria</taxon>
        <taxon>Oceanospirillales</taxon>
        <taxon>Endozoicomonadaceae</taxon>
        <taxon>Endozoicomonas</taxon>
    </lineage>
</organism>
<reference evidence="1 2" key="1">
    <citation type="submission" date="2024-06" db="EMBL/GenBank/DDBJ databases">
        <title>Genomic Encyclopedia of Type Strains, Phase V (KMG-V): Genome sequencing to study the core and pangenomes of soil and plant-associated prokaryotes.</title>
        <authorList>
            <person name="Whitman W."/>
        </authorList>
    </citation>
    <scope>NUCLEOTIDE SEQUENCE [LARGE SCALE GENOMIC DNA]</scope>
    <source>
        <strain evidence="1 2">NE40</strain>
    </source>
</reference>
<evidence type="ECO:0000313" key="1">
    <source>
        <dbReference type="EMBL" id="MET4756998.1"/>
    </source>
</evidence>
<accession>A0ABV2SGV3</accession>